<dbReference type="Proteomes" id="UP000554482">
    <property type="component" value="Unassembled WGS sequence"/>
</dbReference>
<gene>
    <name evidence="1" type="ORF">FRX31_007415</name>
</gene>
<reference evidence="1 2" key="1">
    <citation type="submission" date="2020-06" db="EMBL/GenBank/DDBJ databases">
        <title>Transcriptomic and genomic resources for Thalictrum thalictroides and T. hernandezii: Facilitating candidate gene discovery in an emerging model plant lineage.</title>
        <authorList>
            <person name="Arias T."/>
            <person name="Riano-Pachon D.M."/>
            <person name="Di Stilio V.S."/>
        </authorList>
    </citation>
    <scope>NUCLEOTIDE SEQUENCE [LARGE SCALE GENOMIC DNA]</scope>
    <source>
        <strain evidence="2">cv. WT478/WT964</strain>
        <tissue evidence="1">Leaves</tissue>
    </source>
</reference>
<accession>A0A7J6X2H6</accession>
<evidence type="ECO:0000313" key="2">
    <source>
        <dbReference type="Proteomes" id="UP000554482"/>
    </source>
</evidence>
<keyword evidence="2" id="KW-1185">Reference proteome</keyword>
<protein>
    <submittedName>
        <fullName evidence="1">Uncharacterized protein</fullName>
    </submittedName>
</protein>
<name>A0A7J6X2H6_THATH</name>
<organism evidence="1 2">
    <name type="scientific">Thalictrum thalictroides</name>
    <name type="common">Rue-anemone</name>
    <name type="synonym">Anemone thalictroides</name>
    <dbReference type="NCBI Taxonomy" id="46969"/>
    <lineage>
        <taxon>Eukaryota</taxon>
        <taxon>Viridiplantae</taxon>
        <taxon>Streptophyta</taxon>
        <taxon>Embryophyta</taxon>
        <taxon>Tracheophyta</taxon>
        <taxon>Spermatophyta</taxon>
        <taxon>Magnoliopsida</taxon>
        <taxon>Ranunculales</taxon>
        <taxon>Ranunculaceae</taxon>
        <taxon>Thalictroideae</taxon>
        <taxon>Thalictrum</taxon>
    </lineage>
</organism>
<dbReference type="EMBL" id="JABWDY010007356">
    <property type="protein sequence ID" value="KAF5202998.1"/>
    <property type="molecule type" value="Genomic_DNA"/>
</dbReference>
<comment type="caution">
    <text evidence="1">The sequence shown here is derived from an EMBL/GenBank/DDBJ whole genome shotgun (WGS) entry which is preliminary data.</text>
</comment>
<evidence type="ECO:0000313" key="1">
    <source>
        <dbReference type="EMBL" id="KAF5202998.1"/>
    </source>
</evidence>
<sequence>MLELEGEGEFKHSYYEVRIVISGPDDEEGGPTSVVDYINIHKLSDGKPLRELVLNKRLREIAPLGGTVEVGCLVEYRFENGWWRDDEAPGKLARVELPSSNFVSGVVGRAVGVGFSPQSIFGAMQPIYNFAMAVPPPGWPIPPCPQPWY</sequence>
<dbReference type="AlphaFoldDB" id="A0A7J6X2H6"/>
<proteinExistence type="predicted"/>